<evidence type="ECO:0000256" key="1">
    <source>
        <dbReference type="SAM" id="Phobius"/>
    </source>
</evidence>
<dbReference type="AlphaFoldDB" id="A0A5B9QGR4"/>
<proteinExistence type="predicted"/>
<protein>
    <recommendedName>
        <fullName evidence="4">DUF1499 domain-containing protein</fullName>
    </recommendedName>
</protein>
<dbReference type="OrthoDB" id="9793534at2"/>
<evidence type="ECO:0000313" key="2">
    <source>
        <dbReference type="EMBL" id="QEG38287.1"/>
    </source>
</evidence>
<dbReference type="RefSeq" id="WP_084427920.1">
    <property type="nucleotide sequence ID" value="NZ_CP042914.1"/>
</dbReference>
<dbReference type="Proteomes" id="UP000325286">
    <property type="component" value="Chromosome"/>
</dbReference>
<keyword evidence="3" id="KW-1185">Reference proteome</keyword>
<organism evidence="2 3">
    <name type="scientific">Roseimaritima ulvae</name>
    <dbReference type="NCBI Taxonomy" id="980254"/>
    <lineage>
        <taxon>Bacteria</taxon>
        <taxon>Pseudomonadati</taxon>
        <taxon>Planctomycetota</taxon>
        <taxon>Planctomycetia</taxon>
        <taxon>Pirellulales</taxon>
        <taxon>Pirellulaceae</taxon>
        <taxon>Roseimaritima</taxon>
    </lineage>
</organism>
<evidence type="ECO:0008006" key="4">
    <source>
        <dbReference type="Google" id="ProtNLM"/>
    </source>
</evidence>
<sequence length="161" mass="18477">MLDQLKRSPIQQRKRKWAWGVLAVGTASLLWMAWFIDDWSRDFTTNTAVTDPTATNPDMQPLVVERSPQQLAEAVEQWVATAPQWQLEDRQAIDEGLRLHLTRRTRLFHFTDDIHVVIIGDTKTQQSTLSVHSQSRIGKGDLGQNPRNIQQLIQAVRKVVD</sequence>
<name>A0A5B9QGR4_9BACT</name>
<keyword evidence="1" id="KW-1133">Transmembrane helix</keyword>
<evidence type="ECO:0000313" key="3">
    <source>
        <dbReference type="Proteomes" id="UP000325286"/>
    </source>
</evidence>
<accession>A0A5B9QGR4</accession>
<keyword evidence="1" id="KW-0472">Membrane</keyword>
<keyword evidence="1" id="KW-0812">Transmembrane</keyword>
<dbReference type="KEGG" id="rul:UC8_02430"/>
<gene>
    <name evidence="2" type="ORF">UC8_02430</name>
</gene>
<dbReference type="EMBL" id="CP042914">
    <property type="protein sequence ID" value="QEG38287.1"/>
    <property type="molecule type" value="Genomic_DNA"/>
</dbReference>
<dbReference type="Pfam" id="PF07386">
    <property type="entry name" value="DUF1499"/>
    <property type="match status" value="1"/>
</dbReference>
<dbReference type="InterPro" id="IPR010865">
    <property type="entry name" value="DUF1499"/>
</dbReference>
<reference evidence="2 3" key="1">
    <citation type="submission" date="2019-08" db="EMBL/GenBank/DDBJ databases">
        <title>Deep-cultivation of Planctomycetes and their phenomic and genomic characterization uncovers novel biology.</title>
        <authorList>
            <person name="Wiegand S."/>
            <person name="Jogler M."/>
            <person name="Boedeker C."/>
            <person name="Pinto D."/>
            <person name="Vollmers J."/>
            <person name="Rivas-Marin E."/>
            <person name="Kohn T."/>
            <person name="Peeters S.H."/>
            <person name="Heuer A."/>
            <person name="Rast P."/>
            <person name="Oberbeckmann S."/>
            <person name="Bunk B."/>
            <person name="Jeske O."/>
            <person name="Meyerdierks A."/>
            <person name="Storesund J.E."/>
            <person name="Kallscheuer N."/>
            <person name="Luecker S."/>
            <person name="Lage O.M."/>
            <person name="Pohl T."/>
            <person name="Merkel B.J."/>
            <person name="Hornburger P."/>
            <person name="Mueller R.-W."/>
            <person name="Bruemmer F."/>
            <person name="Labrenz M."/>
            <person name="Spormann A.M."/>
            <person name="Op den Camp H."/>
            <person name="Overmann J."/>
            <person name="Amann R."/>
            <person name="Jetten M.S.M."/>
            <person name="Mascher T."/>
            <person name="Medema M.H."/>
            <person name="Devos D.P."/>
            <person name="Kaster A.-K."/>
            <person name="Ovreas L."/>
            <person name="Rohde M."/>
            <person name="Galperin M.Y."/>
            <person name="Jogler C."/>
        </authorList>
    </citation>
    <scope>NUCLEOTIDE SEQUENCE [LARGE SCALE GENOMIC DNA]</scope>
    <source>
        <strain evidence="2 3">UC8</strain>
    </source>
</reference>
<feature type="transmembrane region" description="Helical" evidence="1">
    <location>
        <begin position="17"/>
        <end position="36"/>
    </location>
</feature>